<dbReference type="InterPro" id="IPR013766">
    <property type="entry name" value="Thioredoxin_domain"/>
</dbReference>
<proteinExistence type="predicted"/>
<name>A0AA94F2T7_9FLAO</name>
<dbReference type="SUPFAM" id="SSF52833">
    <property type="entry name" value="Thioredoxin-like"/>
    <property type="match status" value="1"/>
</dbReference>
<dbReference type="Pfam" id="PF13899">
    <property type="entry name" value="Thioredoxin_7"/>
    <property type="match status" value="1"/>
</dbReference>
<evidence type="ECO:0000313" key="3">
    <source>
        <dbReference type="EMBL" id="RVU88563.1"/>
    </source>
</evidence>
<feature type="domain" description="Thioredoxin" evidence="2">
    <location>
        <begin position="10"/>
        <end position="158"/>
    </location>
</feature>
<dbReference type="PANTHER" id="PTHR15337">
    <property type="entry name" value="ANTERIOR GRADIENT PROTEIN-RELATED"/>
    <property type="match status" value="1"/>
</dbReference>
<dbReference type="InterPro" id="IPR051099">
    <property type="entry name" value="AGR/TXD"/>
</dbReference>
<evidence type="ECO:0000256" key="1">
    <source>
        <dbReference type="ARBA" id="ARBA00022729"/>
    </source>
</evidence>
<organism evidence="3">
    <name type="scientific">Flavobacterium columnare</name>
    <dbReference type="NCBI Taxonomy" id="996"/>
    <lineage>
        <taxon>Bacteria</taxon>
        <taxon>Pseudomonadati</taxon>
        <taxon>Bacteroidota</taxon>
        <taxon>Flavobacteriia</taxon>
        <taxon>Flavobacteriales</taxon>
        <taxon>Flavobacteriaceae</taxon>
        <taxon>Flavobacterium</taxon>
    </lineage>
</organism>
<sequence length="168" mass="19563">MKITKIIFATFLSFFIMSFVLKPTEDKNIEWHTDVKKAVALAKKQDKPLFFFFTGSDWCGWCIRLQKEVFKTPEFEKWAKENVILVELDFPRRTEQTPELKAQNTQLQQLFQVQGYPTVWFVQAQEKEGKINFQQLGSTGYVAGGPVVWIEGANKIITSYISNKKQKK</sequence>
<reference evidence="3" key="1">
    <citation type="submission" date="2018-12" db="EMBL/GenBank/DDBJ databases">
        <title>Draft genome sequence of Flaovobacterium columnare BGFS27 isolated from channel catfish in Alabama.</title>
        <authorList>
            <person name="Cai W."/>
            <person name="Arias C."/>
        </authorList>
    </citation>
    <scope>NUCLEOTIDE SEQUENCE [LARGE SCALE GENOMIC DNA]</scope>
    <source>
        <strain evidence="3">BGFS27</strain>
    </source>
</reference>
<dbReference type="RefSeq" id="WP_127822224.1">
    <property type="nucleotide sequence ID" value="NZ_RWGX02000012.1"/>
</dbReference>
<keyword evidence="1" id="KW-0732">Signal</keyword>
<dbReference type="Gene3D" id="3.40.30.10">
    <property type="entry name" value="Glutaredoxin"/>
    <property type="match status" value="1"/>
</dbReference>
<comment type="caution">
    <text evidence="3">The sequence shown here is derived from an EMBL/GenBank/DDBJ whole genome shotgun (WGS) entry which is preliminary data.</text>
</comment>
<evidence type="ECO:0000259" key="2">
    <source>
        <dbReference type="PROSITE" id="PS51352"/>
    </source>
</evidence>
<accession>A0AA94F2T7</accession>
<protein>
    <submittedName>
        <fullName evidence="3">DUF255 domain-containing protein</fullName>
    </submittedName>
</protein>
<dbReference type="PANTHER" id="PTHR15337:SF11">
    <property type="entry name" value="THIOREDOXIN DOMAIN-CONTAINING PROTEIN"/>
    <property type="match status" value="1"/>
</dbReference>
<dbReference type="AlphaFoldDB" id="A0AA94F2T7"/>
<dbReference type="EMBL" id="RWGX01000004">
    <property type="protein sequence ID" value="RVU88563.1"/>
    <property type="molecule type" value="Genomic_DNA"/>
</dbReference>
<gene>
    <name evidence="3" type="ORF">EJB19_10440</name>
</gene>
<dbReference type="PROSITE" id="PS51352">
    <property type="entry name" value="THIOREDOXIN_2"/>
    <property type="match status" value="1"/>
</dbReference>
<dbReference type="InterPro" id="IPR036249">
    <property type="entry name" value="Thioredoxin-like_sf"/>
</dbReference>